<accession>A0A553ZV33</accession>
<dbReference type="PROSITE" id="PS50943">
    <property type="entry name" value="HTH_CROC1"/>
    <property type="match status" value="1"/>
</dbReference>
<name>A0A553ZV33_9BACI</name>
<dbReference type="RefSeq" id="WP_143850010.1">
    <property type="nucleotide sequence ID" value="NZ_VLXZ01000012.1"/>
</dbReference>
<dbReference type="SUPFAM" id="SSF47413">
    <property type="entry name" value="lambda repressor-like DNA-binding domains"/>
    <property type="match status" value="1"/>
</dbReference>
<gene>
    <name evidence="3" type="ORF">FN960_16750</name>
</gene>
<organism evidence="3 4">
    <name type="scientific">Alkalicoccobacillus porphyridii</name>
    <dbReference type="NCBI Taxonomy" id="2597270"/>
    <lineage>
        <taxon>Bacteria</taxon>
        <taxon>Bacillati</taxon>
        <taxon>Bacillota</taxon>
        <taxon>Bacilli</taxon>
        <taxon>Bacillales</taxon>
        <taxon>Bacillaceae</taxon>
        <taxon>Alkalicoccobacillus</taxon>
    </lineage>
</organism>
<evidence type="ECO:0000256" key="1">
    <source>
        <dbReference type="ARBA" id="ARBA00023125"/>
    </source>
</evidence>
<dbReference type="SMART" id="SM00530">
    <property type="entry name" value="HTH_XRE"/>
    <property type="match status" value="1"/>
</dbReference>
<dbReference type="EMBL" id="VLXZ01000012">
    <property type="protein sequence ID" value="TSB45348.1"/>
    <property type="molecule type" value="Genomic_DNA"/>
</dbReference>
<dbReference type="OrthoDB" id="6386941at2"/>
<reference evidence="3 4" key="1">
    <citation type="submission" date="2019-07" db="EMBL/GenBank/DDBJ databases">
        <authorList>
            <person name="Park Y.J."/>
            <person name="Jeong S.E."/>
            <person name="Jung H.S."/>
        </authorList>
    </citation>
    <scope>NUCLEOTIDE SEQUENCE [LARGE SCALE GENOMIC DNA]</scope>
    <source>
        <strain evidence="4">P16(2019)</strain>
    </source>
</reference>
<dbReference type="AlphaFoldDB" id="A0A553ZV33"/>
<keyword evidence="4" id="KW-1185">Reference proteome</keyword>
<keyword evidence="1" id="KW-0238">DNA-binding</keyword>
<dbReference type="CDD" id="cd00093">
    <property type="entry name" value="HTH_XRE"/>
    <property type="match status" value="1"/>
</dbReference>
<dbReference type="Proteomes" id="UP000318521">
    <property type="component" value="Unassembled WGS sequence"/>
</dbReference>
<dbReference type="InterPro" id="IPR010982">
    <property type="entry name" value="Lambda_DNA-bd_dom_sf"/>
</dbReference>
<dbReference type="PANTHER" id="PTHR46558">
    <property type="entry name" value="TRACRIPTIONAL REGULATORY PROTEIN-RELATED-RELATED"/>
    <property type="match status" value="1"/>
</dbReference>
<dbReference type="Pfam" id="PF01381">
    <property type="entry name" value="HTH_3"/>
    <property type="match status" value="1"/>
</dbReference>
<feature type="domain" description="HTH cro/C1-type" evidence="2">
    <location>
        <begin position="5"/>
        <end position="59"/>
    </location>
</feature>
<evidence type="ECO:0000313" key="3">
    <source>
        <dbReference type="EMBL" id="TSB45348.1"/>
    </source>
</evidence>
<proteinExistence type="predicted"/>
<evidence type="ECO:0000259" key="2">
    <source>
        <dbReference type="PROSITE" id="PS50943"/>
    </source>
</evidence>
<protein>
    <submittedName>
        <fullName evidence="3">Helix-turn-helix transcriptional regulator</fullName>
    </submittedName>
</protein>
<evidence type="ECO:0000313" key="4">
    <source>
        <dbReference type="Proteomes" id="UP000318521"/>
    </source>
</evidence>
<sequence>MKNSIKELRKQHHMSQETLAQKLDVSRQTIISIEKGRYHPSLPLAIQIARCFNTYVEDVFHYEE</sequence>
<dbReference type="GO" id="GO:0003677">
    <property type="term" value="F:DNA binding"/>
    <property type="evidence" value="ECO:0007669"/>
    <property type="project" value="UniProtKB-KW"/>
</dbReference>
<comment type="caution">
    <text evidence="3">The sequence shown here is derived from an EMBL/GenBank/DDBJ whole genome shotgun (WGS) entry which is preliminary data.</text>
</comment>
<dbReference type="InterPro" id="IPR001387">
    <property type="entry name" value="Cro/C1-type_HTH"/>
</dbReference>
<dbReference type="PANTHER" id="PTHR46558:SF4">
    <property type="entry name" value="DNA-BIDING PHAGE PROTEIN"/>
    <property type="match status" value="1"/>
</dbReference>
<dbReference type="Gene3D" id="1.10.260.40">
    <property type="entry name" value="lambda repressor-like DNA-binding domains"/>
    <property type="match status" value="1"/>
</dbReference>